<dbReference type="AlphaFoldDB" id="A0A1W2EUK9"/>
<dbReference type="PROSITE" id="PS51352">
    <property type="entry name" value="THIOREDOXIN_2"/>
    <property type="match status" value="1"/>
</dbReference>
<comment type="subcellular location">
    <subcellularLocation>
        <location evidence="1">Cell envelope</location>
    </subcellularLocation>
</comment>
<accession>A0A1W2EUK9</accession>
<dbReference type="Gene3D" id="3.40.30.10">
    <property type="entry name" value="Glutaredoxin"/>
    <property type="match status" value="1"/>
</dbReference>
<dbReference type="Proteomes" id="UP000192678">
    <property type="component" value="Unassembled WGS sequence"/>
</dbReference>
<keyword evidence="2" id="KW-0201">Cytochrome c-type biogenesis</keyword>
<evidence type="ECO:0000256" key="4">
    <source>
        <dbReference type="ARBA" id="ARBA00023284"/>
    </source>
</evidence>
<sequence length="379" mass="42232">MIRKLLLGLCLLLALTAEGQIKKVTIEGEVKGFGNNELVLLNVDQSVIEKIQAKDGRFKIIANMEIGDMRYYYLHAPSLGSLGPAMNTPVIFFFVCSPKIEIQAAVKEKNMILSSIKGSPCGDAYDKLYNSLPANKEIEAATKPYNEAFQLYNNVAKRPENLAKLKAASAQLDQLFKQKQNEITALIPTHRKSMPVAVMASLYTISTNDVSKMEAFLKEFDPSIQNCYYLKQIQKKIDRIKSIAIGQQAPDFELNNMDGKAVKLSSLKGKYVLLDFWASWCGPCRKENPTVVKAYDSYKAKGFTVLGVSLDANEAAWRKAVQEDGMPWVQVLNDKKIGAERLYEVKGIPANFLIDPQGKIIATHLRGAALEQALEKFIK</sequence>
<keyword evidence="3" id="KW-1015">Disulfide bond</keyword>
<dbReference type="InterPro" id="IPR050553">
    <property type="entry name" value="Thioredoxin_ResA/DsbE_sf"/>
</dbReference>
<evidence type="ECO:0000256" key="5">
    <source>
        <dbReference type="SAM" id="SignalP"/>
    </source>
</evidence>
<dbReference type="Pfam" id="PF14289">
    <property type="entry name" value="DUF4369"/>
    <property type="match status" value="1"/>
</dbReference>
<evidence type="ECO:0000256" key="3">
    <source>
        <dbReference type="ARBA" id="ARBA00023157"/>
    </source>
</evidence>
<evidence type="ECO:0000313" key="7">
    <source>
        <dbReference type="EMBL" id="SMD13397.1"/>
    </source>
</evidence>
<dbReference type="InterPro" id="IPR013766">
    <property type="entry name" value="Thioredoxin_domain"/>
</dbReference>
<dbReference type="GO" id="GO:0030313">
    <property type="term" value="C:cell envelope"/>
    <property type="evidence" value="ECO:0007669"/>
    <property type="project" value="UniProtKB-SubCell"/>
</dbReference>
<dbReference type="RefSeq" id="WP_084291579.1">
    <property type="nucleotide sequence ID" value="NZ_FWYB01000016.1"/>
</dbReference>
<dbReference type="GO" id="GO:0016491">
    <property type="term" value="F:oxidoreductase activity"/>
    <property type="evidence" value="ECO:0007669"/>
    <property type="project" value="InterPro"/>
</dbReference>
<dbReference type="PANTHER" id="PTHR42852">
    <property type="entry name" value="THIOL:DISULFIDE INTERCHANGE PROTEIN DSBE"/>
    <property type="match status" value="1"/>
</dbReference>
<organism evidence="7 8">
    <name type="scientific">Pedobacter nyackensis</name>
    <dbReference type="NCBI Taxonomy" id="475255"/>
    <lineage>
        <taxon>Bacteria</taxon>
        <taxon>Pseudomonadati</taxon>
        <taxon>Bacteroidota</taxon>
        <taxon>Sphingobacteriia</taxon>
        <taxon>Sphingobacteriales</taxon>
        <taxon>Sphingobacteriaceae</taxon>
        <taxon>Pedobacter</taxon>
    </lineage>
</organism>
<keyword evidence="8" id="KW-1185">Reference proteome</keyword>
<gene>
    <name evidence="7" type="ORF">SAMN04488101_11683</name>
</gene>
<evidence type="ECO:0000256" key="1">
    <source>
        <dbReference type="ARBA" id="ARBA00004196"/>
    </source>
</evidence>
<evidence type="ECO:0000313" key="8">
    <source>
        <dbReference type="Proteomes" id="UP000192678"/>
    </source>
</evidence>
<dbReference type="SUPFAM" id="SSF52833">
    <property type="entry name" value="Thioredoxin-like"/>
    <property type="match status" value="1"/>
</dbReference>
<dbReference type="InterPro" id="IPR036249">
    <property type="entry name" value="Thioredoxin-like_sf"/>
</dbReference>
<protein>
    <submittedName>
        <fullName evidence="7">Peroxiredoxin</fullName>
    </submittedName>
</protein>
<evidence type="ECO:0000259" key="6">
    <source>
        <dbReference type="PROSITE" id="PS51352"/>
    </source>
</evidence>
<keyword evidence="5" id="KW-0732">Signal</keyword>
<evidence type="ECO:0000256" key="2">
    <source>
        <dbReference type="ARBA" id="ARBA00022748"/>
    </source>
</evidence>
<dbReference type="CDD" id="cd02966">
    <property type="entry name" value="TlpA_like_family"/>
    <property type="match status" value="1"/>
</dbReference>
<keyword evidence="4" id="KW-0676">Redox-active center</keyword>
<dbReference type="PROSITE" id="PS00194">
    <property type="entry name" value="THIOREDOXIN_1"/>
    <property type="match status" value="1"/>
</dbReference>
<dbReference type="GO" id="GO:0017004">
    <property type="term" value="P:cytochrome complex assembly"/>
    <property type="evidence" value="ECO:0007669"/>
    <property type="project" value="UniProtKB-KW"/>
</dbReference>
<reference evidence="7 8" key="1">
    <citation type="submission" date="2017-04" db="EMBL/GenBank/DDBJ databases">
        <authorList>
            <person name="Afonso C.L."/>
            <person name="Miller P.J."/>
            <person name="Scott M.A."/>
            <person name="Spackman E."/>
            <person name="Goraichik I."/>
            <person name="Dimitrov K.M."/>
            <person name="Suarez D.L."/>
            <person name="Swayne D.E."/>
        </authorList>
    </citation>
    <scope>NUCLEOTIDE SEQUENCE [LARGE SCALE GENOMIC DNA]</scope>
    <source>
        <strain evidence="7 8">DSM 19625</strain>
    </source>
</reference>
<dbReference type="Pfam" id="PF00578">
    <property type="entry name" value="AhpC-TSA"/>
    <property type="match status" value="1"/>
</dbReference>
<dbReference type="InterPro" id="IPR000866">
    <property type="entry name" value="AhpC/TSA"/>
</dbReference>
<dbReference type="InterPro" id="IPR017937">
    <property type="entry name" value="Thioredoxin_CS"/>
</dbReference>
<feature type="domain" description="Thioredoxin" evidence="6">
    <location>
        <begin position="243"/>
        <end position="379"/>
    </location>
</feature>
<dbReference type="PANTHER" id="PTHR42852:SF6">
    <property type="entry name" value="THIOL:DISULFIDE INTERCHANGE PROTEIN DSBE"/>
    <property type="match status" value="1"/>
</dbReference>
<dbReference type="InterPro" id="IPR025380">
    <property type="entry name" value="DUF4369"/>
</dbReference>
<dbReference type="STRING" id="475255.SAMN04488101_11683"/>
<dbReference type="GO" id="GO:0016209">
    <property type="term" value="F:antioxidant activity"/>
    <property type="evidence" value="ECO:0007669"/>
    <property type="project" value="InterPro"/>
</dbReference>
<feature type="chain" id="PRO_5012913080" evidence="5">
    <location>
        <begin position="20"/>
        <end position="379"/>
    </location>
</feature>
<proteinExistence type="predicted"/>
<dbReference type="OrthoDB" id="979391at2"/>
<name>A0A1W2EUK9_9SPHI</name>
<feature type="signal peptide" evidence="5">
    <location>
        <begin position="1"/>
        <end position="19"/>
    </location>
</feature>
<dbReference type="EMBL" id="FWYB01000016">
    <property type="protein sequence ID" value="SMD13397.1"/>
    <property type="molecule type" value="Genomic_DNA"/>
</dbReference>